<sequence>MESPSPKSTDSTQSQPAGFNCLPPEIRLKIYREVWEPRTVVSSFELRDIDHDPSPRHPKALERALEHQRKRKPPVTLHINYEARQQMLMHYHRYQLQYYDVESVISDHLGSPNTFSRPTKKETFGYFNPYLDIFHFEHLYSRQGLFPPGFSLLIPTIREPLLRISLGRDIKDDILLGGRLEDLIPLIRTIDFFLDDGRPHRPQTRF</sequence>
<feature type="region of interest" description="Disordered" evidence="1">
    <location>
        <begin position="1"/>
        <end position="21"/>
    </location>
</feature>
<comment type="caution">
    <text evidence="3">The sequence shown here is derived from an EMBL/GenBank/DDBJ whole genome shotgun (WGS) entry which is preliminary data.</text>
</comment>
<gene>
    <name evidence="3" type="ORF">B0T21DRAFT_414496</name>
</gene>
<dbReference type="AlphaFoldDB" id="A0AA40ASV2"/>
<organism evidence="3 4">
    <name type="scientific">Apiosordaria backusii</name>
    <dbReference type="NCBI Taxonomy" id="314023"/>
    <lineage>
        <taxon>Eukaryota</taxon>
        <taxon>Fungi</taxon>
        <taxon>Dikarya</taxon>
        <taxon>Ascomycota</taxon>
        <taxon>Pezizomycotina</taxon>
        <taxon>Sordariomycetes</taxon>
        <taxon>Sordariomycetidae</taxon>
        <taxon>Sordariales</taxon>
        <taxon>Lasiosphaeriaceae</taxon>
        <taxon>Apiosordaria</taxon>
    </lineage>
</organism>
<dbReference type="InterPro" id="IPR045518">
    <property type="entry name" value="2EXR"/>
</dbReference>
<evidence type="ECO:0000313" key="4">
    <source>
        <dbReference type="Proteomes" id="UP001172159"/>
    </source>
</evidence>
<dbReference type="Pfam" id="PF20150">
    <property type="entry name" value="2EXR"/>
    <property type="match status" value="1"/>
</dbReference>
<name>A0AA40ASV2_9PEZI</name>
<proteinExistence type="predicted"/>
<feature type="compositionally biased region" description="Polar residues" evidence="1">
    <location>
        <begin position="1"/>
        <end position="17"/>
    </location>
</feature>
<evidence type="ECO:0000259" key="2">
    <source>
        <dbReference type="Pfam" id="PF20150"/>
    </source>
</evidence>
<evidence type="ECO:0000256" key="1">
    <source>
        <dbReference type="SAM" id="MobiDB-lite"/>
    </source>
</evidence>
<evidence type="ECO:0000313" key="3">
    <source>
        <dbReference type="EMBL" id="KAK0721302.1"/>
    </source>
</evidence>
<reference evidence="3" key="1">
    <citation type="submission" date="2023-06" db="EMBL/GenBank/DDBJ databases">
        <title>Genome-scale phylogeny and comparative genomics of the fungal order Sordariales.</title>
        <authorList>
            <consortium name="Lawrence Berkeley National Laboratory"/>
            <person name="Hensen N."/>
            <person name="Bonometti L."/>
            <person name="Westerberg I."/>
            <person name="Brannstrom I.O."/>
            <person name="Guillou S."/>
            <person name="Cros-Aarteil S."/>
            <person name="Calhoun S."/>
            <person name="Haridas S."/>
            <person name="Kuo A."/>
            <person name="Mondo S."/>
            <person name="Pangilinan J."/>
            <person name="Riley R."/>
            <person name="Labutti K."/>
            <person name="Andreopoulos B."/>
            <person name="Lipzen A."/>
            <person name="Chen C."/>
            <person name="Yanf M."/>
            <person name="Daum C."/>
            <person name="Ng V."/>
            <person name="Clum A."/>
            <person name="Steindorff A."/>
            <person name="Ohm R."/>
            <person name="Martin F."/>
            <person name="Silar P."/>
            <person name="Natvig D."/>
            <person name="Lalanne C."/>
            <person name="Gautier V."/>
            <person name="Ament-Velasquez S.L."/>
            <person name="Kruys A."/>
            <person name="Hutchinson M.I."/>
            <person name="Powell A.J."/>
            <person name="Barry K."/>
            <person name="Miller A.N."/>
            <person name="Grigoriev I.V."/>
            <person name="Debuchy R."/>
            <person name="Gladieux P."/>
            <person name="Thoren M.H."/>
            <person name="Johannesson H."/>
        </authorList>
    </citation>
    <scope>NUCLEOTIDE SEQUENCE</scope>
    <source>
        <strain evidence="3">CBS 540.89</strain>
    </source>
</reference>
<keyword evidence="4" id="KW-1185">Reference proteome</keyword>
<accession>A0AA40ASV2</accession>
<feature type="domain" description="2EXR" evidence="2">
    <location>
        <begin position="19"/>
        <end position="133"/>
    </location>
</feature>
<dbReference type="EMBL" id="JAUKTV010000012">
    <property type="protein sequence ID" value="KAK0721302.1"/>
    <property type="molecule type" value="Genomic_DNA"/>
</dbReference>
<protein>
    <recommendedName>
        <fullName evidence="2">2EXR domain-containing protein</fullName>
    </recommendedName>
</protein>
<dbReference type="Proteomes" id="UP001172159">
    <property type="component" value="Unassembled WGS sequence"/>
</dbReference>